<comment type="caution">
    <text evidence="8">The sequence shown here is derived from an EMBL/GenBank/DDBJ whole genome shotgun (WGS) entry which is preliminary data.</text>
</comment>
<dbReference type="PANTHER" id="PTHR12049:SF5">
    <property type="entry name" value="PROTEIN ARGININE METHYLTRANSFERASE NDUFAF7 HOMOLOG, MITOCHONDRIAL"/>
    <property type="match status" value="1"/>
</dbReference>
<dbReference type="Proteomes" id="UP001150538">
    <property type="component" value="Unassembled WGS sequence"/>
</dbReference>
<evidence type="ECO:0000313" key="8">
    <source>
        <dbReference type="EMBL" id="KAJ1912036.1"/>
    </source>
</evidence>
<dbReference type="SUPFAM" id="SSF53335">
    <property type="entry name" value="S-adenosyl-L-methionine-dependent methyltransferases"/>
    <property type="match status" value="1"/>
</dbReference>
<evidence type="ECO:0000256" key="7">
    <source>
        <dbReference type="RuleBase" id="RU364114"/>
    </source>
</evidence>
<evidence type="ECO:0000256" key="6">
    <source>
        <dbReference type="ARBA" id="ARBA00048612"/>
    </source>
</evidence>
<name>A0A9W7ZMU2_9FUNG</name>
<evidence type="ECO:0000256" key="1">
    <source>
        <dbReference type="ARBA" id="ARBA00004173"/>
    </source>
</evidence>
<dbReference type="GO" id="GO:0005739">
    <property type="term" value="C:mitochondrion"/>
    <property type="evidence" value="ECO:0007669"/>
    <property type="project" value="UniProtKB-SubCell"/>
</dbReference>
<dbReference type="InterPro" id="IPR003788">
    <property type="entry name" value="NDUFAF7"/>
</dbReference>
<evidence type="ECO:0000256" key="3">
    <source>
        <dbReference type="ARBA" id="ARBA00022603"/>
    </source>
</evidence>
<proteinExistence type="inferred from homology"/>
<comment type="subcellular location">
    <subcellularLocation>
        <location evidence="1 7">Mitochondrion</location>
    </subcellularLocation>
</comment>
<evidence type="ECO:0000256" key="2">
    <source>
        <dbReference type="ARBA" id="ARBA00005891"/>
    </source>
</evidence>
<dbReference type="GO" id="GO:0032259">
    <property type="term" value="P:methylation"/>
    <property type="evidence" value="ECO:0007669"/>
    <property type="project" value="UniProtKB-KW"/>
</dbReference>
<evidence type="ECO:0000256" key="5">
    <source>
        <dbReference type="ARBA" id="ARBA00023128"/>
    </source>
</evidence>
<dbReference type="InterPro" id="IPR029063">
    <property type="entry name" value="SAM-dependent_MTases_sf"/>
</dbReference>
<dbReference type="EMBL" id="JANBPU010000384">
    <property type="protein sequence ID" value="KAJ1912036.1"/>
    <property type="molecule type" value="Genomic_DNA"/>
</dbReference>
<dbReference type="GO" id="GO:0035243">
    <property type="term" value="F:protein-arginine omega-N symmetric methyltransferase activity"/>
    <property type="evidence" value="ECO:0007669"/>
    <property type="project" value="UniProtKB-EC"/>
</dbReference>
<organism evidence="8 9">
    <name type="scientific">Mycoemilia scoparia</name>
    <dbReference type="NCBI Taxonomy" id="417184"/>
    <lineage>
        <taxon>Eukaryota</taxon>
        <taxon>Fungi</taxon>
        <taxon>Fungi incertae sedis</taxon>
        <taxon>Zoopagomycota</taxon>
        <taxon>Kickxellomycotina</taxon>
        <taxon>Kickxellomycetes</taxon>
        <taxon>Kickxellales</taxon>
        <taxon>Kickxellaceae</taxon>
        <taxon>Mycoemilia</taxon>
    </lineage>
</organism>
<dbReference type="EC" id="2.1.1.320" evidence="7"/>
<comment type="function">
    <text evidence="7">Arginine methyltransferase involved in the assembly or stability of mitochondrial NADH:ubiquinone oxidoreductase complex (complex I).</text>
</comment>
<keyword evidence="4 7" id="KW-0808">Transferase</keyword>
<accession>A0A9W7ZMU2</accession>
<gene>
    <name evidence="8" type="ORF">H4219_005749</name>
</gene>
<keyword evidence="3 7" id="KW-0489">Methyltransferase</keyword>
<sequence length="531" mass="62363">MSYKNCWQLRLRLGVQTPVHTTKSTTPRPGLFKKCTYATHPQKDKPKLPKFETFVKTPKKDPIKEKKAPTEFTPMSEIPISPSFFAEDSDARAKEADAMQRYTAEDCRRKFSKPQRNIQMLTREFIHDSLYHPQYGYFSKHALIFSPDQAYDFNSIRDGAELLSIVGEQYHEIEQELDDVSNIPRQLWHTPTELLKPWYGRSIARYIVQEYRAKWTNQESTGTHAPLIMYEVGAGNGTLMMNIMDYLCENEPDLYVNCQYKIIEISGKLARQQQKQWQQKHRNVDIINASIFEWNKVVDERCFFIAMEVIDNFAHDVVRYNTVTGEPYQGFAALRRDGEFEEWLEPVNDPVITRYLEAREAVGYVSPCLRHPWLRQLRSKLPFAPNLTLPEYLPTRTFEFCEILHKYFPKHHLILSDFHRLPDTIPGYDAPVVQTRFRGSMVPCSTYLVQPGWFDIFFPTNFELLGDIYWLVKQQQYKSNDNTDNNSSMKKPRILGQRDFAQQHAELKRTRTRSGENPILDFYENNTFLLS</sequence>
<dbReference type="Pfam" id="PF02636">
    <property type="entry name" value="Methyltransf_28"/>
    <property type="match status" value="1"/>
</dbReference>
<dbReference type="AlphaFoldDB" id="A0A9W7ZMU2"/>
<dbReference type="InterPro" id="IPR038375">
    <property type="entry name" value="NDUFAF7_sf"/>
</dbReference>
<keyword evidence="9" id="KW-1185">Reference proteome</keyword>
<dbReference type="OrthoDB" id="17415at2759"/>
<evidence type="ECO:0000256" key="4">
    <source>
        <dbReference type="ARBA" id="ARBA00022679"/>
    </source>
</evidence>
<reference evidence="8" key="1">
    <citation type="submission" date="2022-07" db="EMBL/GenBank/DDBJ databases">
        <title>Phylogenomic reconstructions and comparative analyses of Kickxellomycotina fungi.</title>
        <authorList>
            <person name="Reynolds N.K."/>
            <person name="Stajich J.E."/>
            <person name="Barry K."/>
            <person name="Grigoriev I.V."/>
            <person name="Crous P."/>
            <person name="Smith M.E."/>
        </authorList>
    </citation>
    <scope>NUCLEOTIDE SEQUENCE</scope>
    <source>
        <strain evidence="8">NBRC 100468</strain>
    </source>
</reference>
<protein>
    <recommendedName>
        <fullName evidence="7">Protein arginine methyltransferase NDUFAF7</fullName>
        <ecNumber evidence="7">2.1.1.320</ecNumber>
    </recommendedName>
</protein>
<comment type="catalytic activity">
    <reaction evidence="6 7">
        <text>L-arginyl-[protein] + 2 S-adenosyl-L-methionine = N(omega),N(omega)'-dimethyl-L-arginyl-[protein] + 2 S-adenosyl-L-homocysteine + 2 H(+)</text>
        <dbReference type="Rhea" id="RHEA:48108"/>
        <dbReference type="Rhea" id="RHEA-COMP:10532"/>
        <dbReference type="Rhea" id="RHEA-COMP:11992"/>
        <dbReference type="ChEBI" id="CHEBI:15378"/>
        <dbReference type="ChEBI" id="CHEBI:29965"/>
        <dbReference type="ChEBI" id="CHEBI:57856"/>
        <dbReference type="ChEBI" id="CHEBI:59789"/>
        <dbReference type="ChEBI" id="CHEBI:88221"/>
        <dbReference type="EC" id="2.1.1.320"/>
    </reaction>
</comment>
<dbReference type="PANTHER" id="PTHR12049">
    <property type="entry name" value="PROTEIN ARGININE METHYLTRANSFERASE NDUFAF7, MITOCHONDRIAL"/>
    <property type="match status" value="1"/>
</dbReference>
<keyword evidence="5 7" id="KW-0496">Mitochondrion</keyword>
<comment type="similarity">
    <text evidence="2 7">Belongs to the NDUFAF7 family.</text>
</comment>
<dbReference type="Gene3D" id="3.40.50.12710">
    <property type="match status" value="1"/>
</dbReference>
<evidence type="ECO:0000313" key="9">
    <source>
        <dbReference type="Proteomes" id="UP001150538"/>
    </source>
</evidence>